<dbReference type="SMART" id="SM00342">
    <property type="entry name" value="HTH_ARAC"/>
    <property type="match status" value="1"/>
</dbReference>
<comment type="caution">
    <text evidence="5">The sequence shown here is derived from an EMBL/GenBank/DDBJ whole genome shotgun (WGS) entry which is preliminary data.</text>
</comment>
<dbReference type="EMBL" id="JAVDYE010000001">
    <property type="protein sequence ID" value="MDR7382351.1"/>
    <property type="molecule type" value="Genomic_DNA"/>
</dbReference>
<evidence type="ECO:0000256" key="2">
    <source>
        <dbReference type="ARBA" id="ARBA00023125"/>
    </source>
</evidence>
<name>A0ABU2CM36_9MICO</name>
<dbReference type="RefSeq" id="WP_274993371.1">
    <property type="nucleotide sequence ID" value="NZ_JAJQQP010000004.1"/>
</dbReference>
<evidence type="ECO:0000259" key="4">
    <source>
        <dbReference type="PROSITE" id="PS01124"/>
    </source>
</evidence>
<reference evidence="5 6" key="1">
    <citation type="submission" date="2023-07" db="EMBL/GenBank/DDBJ databases">
        <title>Sequencing the genomes of 1000 actinobacteria strains.</title>
        <authorList>
            <person name="Klenk H.-P."/>
        </authorList>
    </citation>
    <scope>NUCLEOTIDE SEQUENCE [LARGE SCALE GENOMIC DNA]</scope>
    <source>
        <strain evidence="5 6">DSM 45554</strain>
    </source>
</reference>
<protein>
    <submittedName>
        <fullName evidence="5">AraC-like DNA-binding protein</fullName>
    </submittedName>
</protein>
<keyword evidence="1" id="KW-0805">Transcription regulation</keyword>
<accession>A0ABU2CM36</accession>
<keyword evidence="3" id="KW-0804">Transcription</keyword>
<dbReference type="InterPro" id="IPR018060">
    <property type="entry name" value="HTH_AraC"/>
</dbReference>
<evidence type="ECO:0000313" key="6">
    <source>
        <dbReference type="Proteomes" id="UP001183585"/>
    </source>
</evidence>
<keyword evidence="2" id="KW-0238">DNA-binding</keyword>
<dbReference type="Gene3D" id="1.10.10.60">
    <property type="entry name" value="Homeodomain-like"/>
    <property type="match status" value="2"/>
</dbReference>
<evidence type="ECO:0000256" key="1">
    <source>
        <dbReference type="ARBA" id="ARBA00023015"/>
    </source>
</evidence>
<dbReference type="InterPro" id="IPR009057">
    <property type="entry name" value="Homeodomain-like_sf"/>
</dbReference>
<gene>
    <name evidence="5" type="ORF">J2S48_001866</name>
</gene>
<keyword evidence="6" id="KW-1185">Reference proteome</keyword>
<dbReference type="PRINTS" id="PR00032">
    <property type="entry name" value="HTHARAC"/>
</dbReference>
<dbReference type="Pfam" id="PF12833">
    <property type="entry name" value="HTH_18"/>
    <property type="match status" value="1"/>
</dbReference>
<dbReference type="SUPFAM" id="SSF46689">
    <property type="entry name" value="Homeodomain-like"/>
    <property type="match status" value="2"/>
</dbReference>
<dbReference type="InterPro" id="IPR032783">
    <property type="entry name" value="AraC_lig"/>
</dbReference>
<dbReference type="PROSITE" id="PS01124">
    <property type="entry name" value="HTH_ARAC_FAMILY_2"/>
    <property type="match status" value="1"/>
</dbReference>
<evidence type="ECO:0000256" key="3">
    <source>
        <dbReference type="ARBA" id="ARBA00023163"/>
    </source>
</evidence>
<dbReference type="PANTHER" id="PTHR46796">
    <property type="entry name" value="HTH-TYPE TRANSCRIPTIONAL ACTIVATOR RHAS-RELATED"/>
    <property type="match status" value="1"/>
</dbReference>
<feature type="domain" description="HTH araC/xylS-type" evidence="4">
    <location>
        <begin position="204"/>
        <end position="302"/>
    </location>
</feature>
<sequence length="315" mass="34009">MDPLSEVLGLLDVQVAPPCRLETAGDWALSFSEYRHIRVGAVLRGQMWLTATGAEPLLLSTGDCYLLTSGAPYAVGSDPDRPAEDGMAVFEEAWPDTVYHQVEPGATASTSAISGALSFDDTTAALLLEYLPAVAAIRSDTAEAAALRPVLELLSNETSLDIPGTGAMRDHLTHVLFVQTLRAVLSRPDASLGWLRALADERLRPALTLIHAQPGQPWTVAKLAAEAGMSRSAFALRFKNAVGLSPLDYLARWRVQSAGRLLRATDRTVASLATQFGFSSESSFIRTFKRLTGHSPARYRIDRVNSTSTRFPDNG</sequence>
<dbReference type="Pfam" id="PF12852">
    <property type="entry name" value="Cupin_6"/>
    <property type="match status" value="1"/>
</dbReference>
<organism evidence="5 6">
    <name type="scientific">Promicromonospora iranensis</name>
    <dbReference type="NCBI Taxonomy" id="1105144"/>
    <lineage>
        <taxon>Bacteria</taxon>
        <taxon>Bacillati</taxon>
        <taxon>Actinomycetota</taxon>
        <taxon>Actinomycetes</taxon>
        <taxon>Micrococcales</taxon>
        <taxon>Promicromonosporaceae</taxon>
        <taxon>Promicromonospora</taxon>
    </lineage>
</organism>
<dbReference type="PANTHER" id="PTHR46796:SF13">
    <property type="entry name" value="HTH-TYPE TRANSCRIPTIONAL ACTIVATOR RHAS"/>
    <property type="match status" value="1"/>
</dbReference>
<dbReference type="InterPro" id="IPR050204">
    <property type="entry name" value="AraC_XylS_family_regulators"/>
</dbReference>
<evidence type="ECO:0000313" key="5">
    <source>
        <dbReference type="EMBL" id="MDR7382351.1"/>
    </source>
</evidence>
<dbReference type="InterPro" id="IPR020449">
    <property type="entry name" value="Tscrpt_reg_AraC-type_HTH"/>
</dbReference>
<proteinExistence type="predicted"/>
<dbReference type="Proteomes" id="UP001183585">
    <property type="component" value="Unassembled WGS sequence"/>
</dbReference>